<protein>
    <submittedName>
        <fullName evidence="4">SWI SNF complex subunit SWI3A</fullName>
    </submittedName>
</protein>
<evidence type="ECO:0000256" key="2">
    <source>
        <dbReference type="SAM" id="Coils"/>
    </source>
</evidence>
<sequence>MSQLLQLRQLLQLFVMKTSVPGKYLMRIIFLLILKLQLKILSRRAQGNLLDGDEGPKQSEIQGPSSEKDTIQINLRMRAATATALGAAAAHAKYLADQEERRMEQLMAIMIETQMKKLKRKMKYFDELELIMEKENAHIEELEESLVADRLNVLQRIFNAGISRWKDHASVKSETGSVQ</sequence>
<dbReference type="AlphaFoldDB" id="A0A8S0VPI6"/>
<comment type="caution">
    <text evidence="4">The sequence shown here is derived from an EMBL/GenBank/DDBJ whole genome shotgun (WGS) entry which is preliminary data.</text>
</comment>
<feature type="coiled-coil region" evidence="2">
    <location>
        <begin position="96"/>
        <end position="145"/>
    </location>
</feature>
<dbReference type="PANTHER" id="PTHR12802:SF140">
    <property type="entry name" value="SWI_SNF COMPLEX SUBUNIT SWI3A"/>
    <property type="match status" value="1"/>
</dbReference>
<reference evidence="4 5" key="1">
    <citation type="submission" date="2019-12" db="EMBL/GenBank/DDBJ databases">
        <authorList>
            <person name="Alioto T."/>
            <person name="Alioto T."/>
            <person name="Gomez Garrido J."/>
        </authorList>
    </citation>
    <scope>NUCLEOTIDE SEQUENCE [LARGE SCALE GENOMIC DNA]</scope>
</reference>
<proteinExistence type="predicted"/>
<dbReference type="EMBL" id="CACTIH010009731">
    <property type="protein sequence ID" value="CAA3032892.1"/>
    <property type="molecule type" value="Genomic_DNA"/>
</dbReference>
<evidence type="ECO:0000313" key="5">
    <source>
        <dbReference type="Proteomes" id="UP000594638"/>
    </source>
</evidence>
<feature type="domain" description="SMARCC C-terminal" evidence="3">
    <location>
        <begin position="83"/>
        <end position="157"/>
    </location>
</feature>
<keyword evidence="5" id="KW-1185">Reference proteome</keyword>
<dbReference type="InterPro" id="IPR032451">
    <property type="entry name" value="SMARCC_C"/>
</dbReference>
<dbReference type="OrthoDB" id="118550at2759"/>
<dbReference type="Proteomes" id="UP000594638">
    <property type="component" value="Unassembled WGS sequence"/>
</dbReference>
<keyword evidence="2" id="KW-0175">Coiled coil</keyword>
<evidence type="ECO:0000259" key="3">
    <source>
        <dbReference type="Pfam" id="PF16495"/>
    </source>
</evidence>
<evidence type="ECO:0000313" key="4">
    <source>
        <dbReference type="EMBL" id="CAA3032892.1"/>
    </source>
</evidence>
<dbReference type="Gramene" id="OE9A056454T1">
    <property type="protein sequence ID" value="OE9A056454C1"/>
    <property type="gene ID" value="OE9A056454"/>
</dbReference>
<dbReference type="Pfam" id="PF16495">
    <property type="entry name" value="SWIRM-assoc_1"/>
    <property type="match status" value="1"/>
</dbReference>
<organism evidence="4 5">
    <name type="scientific">Olea europaea subsp. europaea</name>
    <dbReference type="NCBI Taxonomy" id="158383"/>
    <lineage>
        <taxon>Eukaryota</taxon>
        <taxon>Viridiplantae</taxon>
        <taxon>Streptophyta</taxon>
        <taxon>Embryophyta</taxon>
        <taxon>Tracheophyta</taxon>
        <taxon>Spermatophyta</taxon>
        <taxon>Magnoliopsida</taxon>
        <taxon>eudicotyledons</taxon>
        <taxon>Gunneridae</taxon>
        <taxon>Pentapetalae</taxon>
        <taxon>asterids</taxon>
        <taxon>lamiids</taxon>
        <taxon>Lamiales</taxon>
        <taxon>Oleaceae</taxon>
        <taxon>Oleeae</taxon>
        <taxon>Olea</taxon>
    </lineage>
</organism>
<evidence type="ECO:0000256" key="1">
    <source>
        <dbReference type="ARBA" id="ARBA00023242"/>
    </source>
</evidence>
<name>A0A8S0VPI6_OLEEU</name>
<keyword evidence="1" id="KW-0539">Nucleus</keyword>
<accession>A0A8S0VPI6</accession>
<dbReference type="PANTHER" id="PTHR12802">
    <property type="entry name" value="SWI/SNF COMPLEX-RELATED"/>
    <property type="match status" value="1"/>
</dbReference>
<gene>
    <name evidence="4" type="ORF">OLEA9_A056454</name>
</gene>